<keyword evidence="1" id="KW-0812">Transmembrane</keyword>
<dbReference type="EMBL" id="ACFT01000106">
    <property type="protein sequence ID" value="EEV25294.1"/>
    <property type="molecule type" value="Genomic_DNA"/>
</dbReference>
<evidence type="ECO:0000256" key="1">
    <source>
        <dbReference type="SAM" id="Phobius"/>
    </source>
</evidence>
<comment type="caution">
    <text evidence="2">The sequence shown here is derived from an EMBL/GenBank/DDBJ whole genome shotgun (WGS) entry which is preliminary data.</text>
</comment>
<keyword evidence="1" id="KW-0472">Membrane</keyword>
<organism evidence="2 3">
    <name type="scientific">Actinobacillus minor 202</name>
    <dbReference type="NCBI Taxonomy" id="591023"/>
    <lineage>
        <taxon>Bacteria</taxon>
        <taxon>Pseudomonadati</taxon>
        <taxon>Pseudomonadota</taxon>
        <taxon>Gammaproteobacteria</taxon>
        <taxon>Pasteurellales</taxon>
        <taxon>Pasteurellaceae</taxon>
        <taxon>Actinobacillus</taxon>
    </lineage>
</organism>
<dbReference type="Proteomes" id="UP000003394">
    <property type="component" value="Unassembled WGS sequence"/>
</dbReference>
<keyword evidence="3" id="KW-1185">Reference proteome</keyword>
<name>A0ABM9YVM3_9PAST</name>
<reference evidence="2 3" key="1">
    <citation type="journal article" date="2010" name="Vet. Microbiol.">
        <title>Production of haemolysins by strains of the Actinobacillus minor/porcitonsillarum complex.</title>
        <authorList>
            <person name="Arya G."/>
            <person name="Niven D.F."/>
        </authorList>
    </citation>
    <scope>NUCLEOTIDE SEQUENCE [LARGE SCALE GENOMIC DNA]</scope>
    <source>
        <strain evidence="3">strain 202</strain>
    </source>
</reference>
<dbReference type="RefSeq" id="WP_005821270.1">
    <property type="nucleotide sequence ID" value="NZ_ACFT01000106.1"/>
</dbReference>
<keyword evidence="1" id="KW-1133">Transmembrane helix</keyword>
<feature type="transmembrane region" description="Helical" evidence="1">
    <location>
        <begin position="12"/>
        <end position="45"/>
    </location>
</feature>
<protein>
    <submittedName>
        <fullName evidence="2">Uncharacterized protein</fullName>
    </submittedName>
</protein>
<sequence length="69" mass="7726">MLKQTINLIRQSLAAIITILLHTAMFSFSLLLFVATSLSLIITAILQPKTQQNPEIIDVKAENVWFDAN</sequence>
<accession>A0ABM9YVM3</accession>
<evidence type="ECO:0000313" key="2">
    <source>
        <dbReference type="EMBL" id="EEV25294.1"/>
    </source>
</evidence>
<evidence type="ECO:0000313" key="3">
    <source>
        <dbReference type="Proteomes" id="UP000003394"/>
    </source>
</evidence>
<proteinExistence type="predicted"/>
<gene>
    <name evidence="2" type="ORF">AM202_03700</name>
</gene>